<proteinExistence type="inferred from homology"/>
<dbReference type="InterPro" id="IPR000537">
    <property type="entry name" value="UbiA_prenyltransferase"/>
</dbReference>
<keyword evidence="4 8" id="KW-0812">Transmembrane</keyword>
<dbReference type="PROSITE" id="PS00943">
    <property type="entry name" value="UBIA"/>
    <property type="match status" value="1"/>
</dbReference>
<dbReference type="Proteomes" id="UP000784880">
    <property type="component" value="Unassembled WGS sequence"/>
</dbReference>
<feature type="transmembrane region" description="Helical" evidence="8">
    <location>
        <begin position="143"/>
        <end position="160"/>
    </location>
</feature>
<gene>
    <name evidence="9" type="primary">cyoE</name>
    <name evidence="8" type="synonym">ctaB</name>
    <name evidence="9" type="ORF">KS419_01175</name>
</gene>
<evidence type="ECO:0000256" key="6">
    <source>
        <dbReference type="ARBA" id="ARBA00023136"/>
    </source>
</evidence>
<accession>A0ABS6J9L9</accession>
<name>A0ABS6J9L9_9BACI</name>
<keyword evidence="8" id="KW-0350">Heme biosynthesis</keyword>
<dbReference type="InterPro" id="IPR030470">
    <property type="entry name" value="UbiA_prenylTrfase_CS"/>
</dbReference>
<keyword evidence="3 8" id="KW-0808">Transferase</keyword>
<comment type="subunit">
    <text evidence="8">Interacts with CtaA.</text>
</comment>
<evidence type="ECO:0000256" key="5">
    <source>
        <dbReference type="ARBA" id="ARBA00022989"/>
    </source>
</evidence>
<protein>
    <recommendedName>
        <fullName evidence="8">Protoheme IX farnesyltransferase</fullName>
        <ecNumber evidence="8">2.5.1.141</ecNumber>
    </recommendedName>
    <alternativeName>
        <fullName evidence="8">Heme B farnesyltransferase</fullName>
    </alternativeName>
    <alternativeName>
        <fullName evidence="8">Heme O synthase</fullName>
    </alternativeName>
</protein>
<feature type="transmembrane region" description="Helical" evidence="8">
    <location>
        <begin position="35"/>
        <end position="58"/>
    </location>
</feature>
<dbReference type="PANTHER" id="PTHR43448">
    <property type="entry name" value="PROTOHEME IX FARNESYLTRANSFERASE, MITOCHONDRIAL"/>
    <property type="match status" value="1"/>
</dbReference>
<evidence type="ECO:0000313" key="10">
    <source>
        <dbReference type="Proteomes" id="UP000784880"/>
    </source>
</evidence>
<evidence type="ECO:0000256" key="2">
    <source>
        <dbReference type="ARBA" id="ARBA00022475"/>
    </source>
</evidence>
<sequence>MSKLEIPIPWNKDDSQPQSNHYKVKSAFIQFLSDIAYLIKAPVLLANILPVFTGYWLSLHFTNSSFGNHFLMFFFVITGSTLVMAGALVINNWYDHDIDKVMARTLKRPTVTGNIPLSSVYWLGISLSVLGFILLLFTTWSTVLYSFIGWFTYVVLYTMWTKRRYTLNTVIGSISGAVTPLIGWAAIAPVNHIVPIILFLLLFIWQMPHTFAIAIRKYEEYREARVAMLPVVHGFPITKRQTVVYIACLLPLPFYLGDLGTAFIGITTIMNFLWLALAFYGLFTKYDTKWATIVFLYSVNYITIVFLVMVIVTWPVG</sequence>
<evidence type="ECO:0000256" key="1">
    <source>
        <dbReference type="ARBA" id="ARBA00004141"/>
    </source>
</evidence>
<keyword evidence="6 8" id="KW-0472">Membrane</keyword>
<dbReference type="PANTHER" id="PTHR43448:SF2">
    <property type="entry name" value="PROTOHEME IX FARNESYLTRANSFERASE, MITOCHONDRIAL"/>
    <property type="match status" value="1"/>
</dbReference>
<comment type="caution">
    <text evidence="9">The sequence shown here is derived from an EMBL/GenBank/DDBJ whole genome shotgun (WGS) entry which is preliminary data.</text>
</comment>
<dbReference type="Pfam" id="PF01040">
    <property type="entry name" value="UbiA"/>
    <property type="match status" value="1"/>
</dbReference>
<dbReference type="EMBL" id="JAHQCS010000025">
    <property type="protein sequence ID" value="MBU9710376.1"/>
    <property type="molecule type" value="Genomic_DNA"/>
</dbReference>
<feature type="transmembrane region" description="Helical" evidence="8">
    <location>
        <begin position="70"/>
        <end position="94"/>
    </location>
</feature>
<dbReference type="NCBIfam" id="TIGR01473">
    <property type="entry name" value="cyoE_ctaB"/>
    <property type="match status" value="1"/>
</dbReference>
<evidence type="ECO:0000313" key="9">
    <source>
        <dbReference type="EMBL" id="MBU9710376.1"/>
    </source>
</evidence>
<evidence type="ECO:0000256" key="8">
    <source>
        <dbReference type="HAMAP-Rule" id="MF_00154"/>
    </source>
</evidence>
<comment type="miscellaneous">
    <text evidence="8">Carbon 2 of the heme B porphyrin ring is defined according to the Fischer nomenclature.</text>
</comment>
<keyword evidence="2 8" id="KW-1003">Cell membrane</keyword>
<keyword evidence="10" id="KW-1185">Reference proteome</keyword>
<comment type="subcellular location">
    <subcellularLocation>
        <location evidence="8">Cell membrane</location>
        <topology evidence="8">Multi-pass membrane protein</topology>
    </subcellularLocation>
    <subcellularLocation>
        <location evidence="1">Membrane</location>
        <topology evidence="1">Multi-pass membrane protein</topology>
    </subcellularLocation>
</comment>
<evidence type="ECO:0000256" key="4">
    <source>
        <dbReference type="ARBA" id="ARBA00022692"/>
    </source>
</evidence>
<evidence type="ECO:0000256" key="3">
    <source>
        <dbReference type="ARBA" id="ARBA00022679"/>
    </source>
</evidence>
<comment type="function">
    <text evidence="8">Converts heme B (protoheme IX) to heme O by substitution of the vinyl group on carbon 2 of heme B porphyrin ring with a hydroxyethyl farnesyl side group.</text>
</comment>
<organism evidence="9 10">
    <name type="scientific">Evansella tamaricis</name>
    <dbReference type="NCBI Taxonomy" id="2069301"/>
    <lineage>
        <taxon>Bacteria</taxon>
        <taxon>Bacillati</taxon>
        <taxon>Bacillota</taxon>
        <taxon>Bacilli</taxon>
        <taxon>Bacillales</taxon>
        <taxon>Bacillaceae</taxon>
        <taxon>Evansella</taxon>
    </lineage>
</organism>
<comment type="pathway">
    <text evidence="8">Porphyrin-containing compound metabolism; heme O biosynthesis; heme O from protoheme: step 1/1.</text>
</comment>
<feature type="transmembrane region" description="Helical" evidence="8">
    <location>
        <begin position="167"/>
        <end position="187"/>
    </location>
</feature>
<feature type="transmembrane region" description="Helical" evidence="8">
    <location>
        <begin position="262"/>
        <end position="283"/>
    </location>
</feature>
<feature type="transmembrane region" description="Helical" evidence="8">
    <location>
        <begin position="290"/>
        <end position="314"/>
    </location>
</feature>
<feature type="transmembrane region" description="Helical" evidence="8">
    <location>
        <begin position="193"/>
        <end position="216"/>
    </location>
</feature>
<dbReference type="HAMAP" id="MF_00154">
    <property type="entry name" value="CyoE_CtaB"/>
    <property type="match status" value="1"/>
</dbReference>
<dbReference type="CDD" id="cd13957">
    <property type="entry name" value="PT_UbiA_Cox10"/>
    <property type="match status" value="1"/>
</dbReference>
<feature type="transmembrane region" description="Helical" evidence="8">
    <location>
        <begin position="115"/>
        <end position="137"/>
    </location>
</feature>
<dbReference type="InterPro" id="IPR006369">
    <property type="entry name" value="Protohaem_IX_farnesylTrfase"/>
</dbReference>
<keyword evidence="5 8" id="KW-1133">Transmembrane helix</keyword>
<evidence type="ECO:0000256" key="7">
    <source>
        <dbReference type="ARBA" id="ARBA00047690"/>
    </source>
</evidence>
<dbReference type="RefSeq" id="WP_217064270.1">
    <property type="nucleotide sequence ID" value="NZ_JAHQCS010000025.1"/>
</dbReference>
<dbReference type="EC" id="2.5.1.141" evidence="8"/>
<comment type="catalytic activity">
    <reaction evidence="7 8">
        <text>heme b + (2E,6E)-farnesyl diphosphate + H2O = Fe(II)-heme o + diphosphate</text>
        <dbReference type="Rhea" id="RHEA:28070"/>
        <dbReference type="ChEBI" id="CHEBI:15377"/>
        <dbReference type="ChEBI" id="CHEBI:33019"/>
        <dbReference type="ChEBI" id="CHEBI:60344"/>
        <dbReference type="ChEBI" id="CHEBI:60530"/>
        <dbReference type="ChEBI" id="CHEBI:175763"/>
        <dbReference type="EC" id="2.5.1.141"/>
    </reaction>
</comment>
<reference evidence="9 10" key="1">
    <citation type="submission" date="2021-06" db="EMBL/GenBank/DDBJ databases">
        <title>Bacillus sp. RD4P76, an endophyte from a halophyte.</title>
        <authorList>
            <person name="Sun J.-Q."/>
        </authorList>
    </citation>
    <scope>NUCLEOTIDE SEQUENCE [LARGE SCALE GENOMIC DNA]</scope>
    <source>
        <strain evidence="9 10">CGMCC 1.15917</strain>
    </source>
</reference>
<feature type="transmembrane region" description="Helical" evidence="8">
    <location>
        <begin position="237"/>
        <end position="256"/>
    </location>
</feature>
<comment type="similarity">
    <text evidence="8">Belongs to the UbiA prenyltransferase family. Protoheme IX farnesyltransferase subfamily.</text>
</comment>